<name>A0A1V4SKQ5_RUMHU</name>
<dbReference type="EMBL" id="MZGX01000008">
    <property type="protein sequence ID" value="OPX44472.1"/>
    <property type="molecule type" value="Genomic_DNA"/>
</dbReference>
<keyword evidence="1" id="KW-0472">Membrane</keyword>
<dbReference type="AlphaFoldDB" id="A0A1V4SKQ5"/>
<comment type="caution">
    <text evidence="2">The sequence shown here is derived from an EMBL/GenBank/DDBJ whole genome shotgun (WGS) entry which is preliminary data.</text>
</comment>
<dbReference type="Proteomes" id="UP000191554">
    <property type="component" value="Unassembled WGS sequence"/>
</dbReference>
<feature type="transmembrane region" description="Helical" evidence="1">
    <location>
        <begin position="68"/>
        <end position="93"/>
    </location>
</feature>
<keyword evidence="1" id="KW-0812">Transmembrane</keyword>
<dbReference type="STRING" id="48256.CLHUN_14650"/>
<evidence type="ECO:0000313" key="2">
    <source>
        <dbReference type="EMBL" id="OPX44472.1"/>
    </source>
</evidence>
<organism evidence="2 3">
    <name type="scientific">Ruminiclostridium hungatei</name>
    <name type="common">Clostridium hungatei</name>
    <dbReference type="NCBI Taxonomy" id="48256"/>
    <lineage>
        <taxon>Bacteria</taxon>
        <taxon>Bacillati</taxon>
        <taxon>Bacillota</taxon>
        <taxon>Clostridia</taxon>
        <taxon>Eubacteriales</taxon>
        <taxon>Oscillospiraceae</taxon>
        <taxon>Ruminiclostridium</taxon>
    </lineage>
</organism>
<feature type="transmembrane region" description="Helical" evidence="1">
    <location>
        <begin position="99"/>
        <end position="118"/>
    </location>
</feature>
<feature type="transmembrane region" description="Helical" evidence="1">
    <location>
        <begin position="39"/>
        <end position="56"/>
    </location>
</feature>
<evidence type="ECO:0000313" key="3">
    <source>
        <dbReference type="Proteomes" id="UP000191554"/>
    </source>
</evidence>
<keyword evidence="3" id="KW-1185">Reference proteome</keyword>
<keyword evidence="1" id="KW-1133">Transmembrane helix</keyword>
<protein>
    <submittedName>
        <fullName evidence="2">Uncharacterized protein</fullName>
    </submittedName>
</protein>
<reference evidence="2 3" key="1">
    <citation type="submission" date="2017-03" db="EMBL/GenBank/DDBJ databases">
        <title>Genome sequence of Clostridium hungatei DSM 14427.</title>
        <authorList>
            <person name="Poehlein A."/>
            <person name="Daniel R."/>
        </authorList>
    </citation>
    <scope>NUCLEOTIDE SEQUENCE [LARGE SCALE GENOMIC DNA]</scope>
    <source>
        <strain evidence="2 3">DSM 14427</strain>
    </source>
</reference>
<evidence type="ECO:0000256" key="1">
    <source>
        <dbReference type="SAM" id="Phobius"/>
    </source>
</evidence>
<gene>
    <name evidence="2" type="ORF">CLHUN_14650</name>
</gene>
<accession>A0A1V4SKQ5</accession>
<proteinExistence type="predicted"/>
<sequence length="128" mass="15126">MRNRFIRGRNMIISIFSLLMLSDIILLIISLYLFKSINIKIFMYLLIKGAFLINMLRGIKWTRELSAGIFLMTAIYNFDINLFKANLTTVMFFQNSMLLLNFIAGLMLFFSPSIMEYFKVKKFDFSKK</sequence>
<feature type="transmembrane region" description="Helical" evidence="1">
    <location>
        <begin position="12"/>
        <end position="33"/>
    </location>
</feature>